<keyword evidence="3 6" id="KW-1133">Transmembrane helix</keyword>
<sequence>ETDLSVFGVVLYYSLFIIVSPVVTFFASKYAFDNIFGFSNVSSNISAAVGAVVMLHIALGMYIFKAYSKPSEVPEKPAKQD</sequence>
<evidence type="ECO:0000256" key="2">
    <source>
        <dbReference type="ARBA" id="ARBA00022824"/>
    </source>
</evidence>
<evidence type="ECO:0000313" key="8">
    <source>
        <dbReference type="Proteomes" id="UP001219518"/>
    </source>
</evidence>
<evidence type="ECO:0000256" key="3">
    <source>
        <dbReference type="ARBA" id="ARBA00022989"/>
    </source>
</evidence>
<reference evidence="7" key="2">
    <citation type="journal article" date="2023" name="BMC Genomics">
        <title>Pest status, molecular evolution, and epigenetic factors derived from the genome assembly of Frankliniella fusca, a thysanopteran phytovirus vector.</title>
        <authorList>
            <person name="Catto M.A."/>
            <person name="Labadie P.E."/>
            <person name="Jacobson A.L."/>
            <person name="Kennedy G.G."/>
            <person name="Srinivasan R."/>
            <person name="Hunt B.G."/>
        </authorList>
    </citation>
    <scope>NUCLEOTIDE SEQUENCE</scope>
    <source>
        <strain evidence="7">PL_HMW_Pooled</strain>
    </source>
</reference>
<dbReference type="Proteomes" id="UP001219518">
    <property type="component" value="Unassembled WGS sequence"/>
</dbReference>
<keyword evidence="1 6" id="KW-0812">Transmembrane</keyword>
<feature type="non-terminal residue" evidence="7">
    <location>
        <position position="1"/>
    </location>
</feature>
<accession>A0AAE1HYZ8</accession>
<keyword evidence="5" id="KW-0968">Cytoplasmic vesicle</keyword>
<dbReference type="Pfam" id="PF09446">
    <property type="entry name" value="VMA21"/>
    <property type="match status" value="1"/>
</dbReference>
<gene>
    <name evidence="7" type="ORF">KUF71_004898</name>
</gene>
<evidence type="ECO:0000313" key="7">
    <source>
        <dbReference type="EMBL" id="KAK3930164.1"/>
    </source>
</evidence>
<proteinExistence type="predicted"/>
<reference evidence="7" key="1">
    <citation type="submission" date="2021-07" db="EMBL/GenBank/DDBJ databases">
        <authorList>
            <person name="Catto M.A."/>
            <person name="Jacobson A."/>
            <person name="Kennedy G."/>
            <person name="Labadie P."/>
            <person name="Hunt B.G."/>
            <person name="Srinivasan R."/>
        </authorList>
    </citation>
    <scope>NUCLEOTIDE SEQUENCE</scope>
    <source>
        <strain evidence="7">PL_HMW_Pooled</strain>
        <tissue evidence="7">Head</tissue>
    </source>
</reference>
<keyword evidence="8" id="KW-1185">Reference proteome</keyword>
<evidence type="ECO:0000256" key="1">
    <source>
        <dbReference type="ARBA" id="ARBA00022692"/>
    </source>
</evidence>
<comment type="caution">
    <text evidence="7">The sequence shown here is derived from an EMBL/GenBank/DDBJ whole genome shotgun (WGS) entry which is preliminary data.</text>
</comment>
<keyword evidence="4 6" id="KW-0472">Membrane</keyword>
<evidence type="ECO:0000256" key="4">
    <source>
        <dbReference type="ARBA" id="ARBA00023136"/>
    </source>
</evidence>
<dbReference type="InterPro" id="IPR019013">
    <property type="entry name" value="Vma21"/>
</dbReference>
<organism evidence="7 8">
    <name type="scientific">Frankliniella fusca</name>
    <dbReference type="NCBI Taxonomy" id="407009"/>
    <lineage>
        <taxon>Eukaryota</taxon>
        <taxon>Metazoa</taxon>
        <taxon>Ecdysozoa</taxon>
        <taxon>Arthropoda</taxon>
        <taxon>Hexapoda</taxon>
        <taxon>Insecta</taxon>
        <taxon>Pterygota</taxon>
        <taxon>Neoptera</taxon>
        <taxon>Paraneoptera</taxon>
        <taxon>Thysanoptera</taxon>
        <taxon>Terebrantia</taxon>
        <taxon>Thripoidea</taxon>
        <taxon>Thripidae</taxon>
        <taxon>Frankliniella</taxon>
    </lineage>
</organism>
<evidence type="ECO:0000256" key="6">
    <source>
        <dbReference type="SAM" id="Phobius"/>
    </source>
</evidence>
<keyword evidence="2" id="KW-0256">Endoplasmic reticulum</keyword>
<dbReference type="AlphaFoldDB" id="A0AAE1HYZ8"/>
<name>A0AAE1HYZ8_9NEOP</name>
<feature type="transmembrane region" description="Helical" evidence="6">
    <location>
        <begin position="44"/>
        <end position="64"/>
    </location>
</feature>
<protein>
    <submittedName>
        <fullName evidence="7">Vacuolar ATPase assembly integral membrane protein VMA21-like protein</fullName>
    </submittedName>
</protein>
<dbReference type="GO" id="GO:0070072">
    <property type="term" value="P:vacuolar proton-transporting V-type ATPase complex assembly"/>
    <property type="evidence" value="ECO:0007669"/>
    <property type="project" value="InterPro"/>
</dbReference>
<feature type="transmembrane region" description="Helical" evidence="6">
    <location>
        <begin position="12"/>
        <end position="32"/>
    </location>
</feature>
<evidence type="ECO:0000256" key="5">
    <source>
        <dbReference type="ARBA" id="ARBA00023329"/>
    </source>
</evidence>
<dbReference type="EMBL" id="JAHWGI010001411">
    <property type="protein sequence ID" value="KAK3930164.1"/>
    <property type="molecule type" value="Genomic_DNA"/>
</dbReference>
<dbReference type="GO" id="GO:0031410">
    <property type="term" value="C:cytoplasmic vesicle"/>
    <property type="evidence" value="ECO:0007669"/>
    <property type="project" value="UniProtKB-KW"/>
</dbReference>